<dbReference type="Pfam" id="PF00700">
    <property type="entry name" value="Flagellin_C"/>
    <property type="match status" value="1"/>
</dbReference>
<evidence type="ECO:0000256" key="1">
    <source>
        <dbReference type="ARBA" id="ARBA00005709"/>
    </source>
</evidence>
<keyword evidence="6" id="KW-0282">Flagellum</keyword>
<evidence type="ECO:0000256" key="2">
    <source>
        <dbReference type="ARBA" id="ARBA00023143"/>
    </source>
</evidence>
<keyword evidence="6" id="KW-0966">Cell projection</keyword>
<dbReference type="Gene3D" id="6.10.280.190">
    <property type="match status" value="1"/>
</dbReference>
<evidence type="ECO:0000259" key="5">
    <source>
        <dbReference type="Pfam" id="PF00700"/>
    </source>
</evidence>
<feature type="domain" description="Flagellin C-terminal" evidence="5">
    <location>
        <begin position="204"/>
        <end position="285"/>
    </location>
</feature>
<evidence type="ECO:0000259" key="4">
    <source>
        <dbReference type="Pfam" id="PF00669"/>
    </source>
</evidence>
<evidence type="ECO:0000256" key="3">
    <source>
        <dbReference type="RuleBase" id="RU362073"/>
    </source>
</evidence>
<name>A0ABS9K6T5_9RHOO</name>
<dbReference type="InterPro" id="IPR042187">
    <property type="entry name" value="Flagellin_C_sub2"/>
</dbReference>
<dbReference type="Proteomes" id="UP001165384">
    <property type="component" value="Unassembled WGS sequence"/>
</dbReference>
<dbReference type="PANTHER" id="PTHR42792:SF2">
    <property type="entry name" value="FLAGELLIN"/>
    <property type="match status" value="1"/>
</dbReference>
<evidence type="ECO:0000313" key="7">
    <source>
        <dbReference type="Proteomes" id="UP001165384"/>
    </source>
</evidence>
<comment type="caution">
    <text evidence="6">The sequence shown here is derived from an EMBL/GenBank/DDBJ whole genome shotgun (WGS) entry which is preliminary data.</text>
</comment>
<keyword evidence="3" id="KW-0964">Secreted</keyword>
<keyword evidence="7" id="KW-1185">Reference proteome</keyword>
<accession>A0ABS9K6T5</accession>
<dbReference type="Gene3D" id="6.10.10.10">
    <property type="entry name" value="Flagellar export chaperone, C-terminal domain"/>
    <property type="match status" value="1"/>
</dbReference>
<feature type="domain" description="Flagellin N-terminal" evidence="4">
    <location>
        <begin position="5"/>
        <end position="139"/>
    </location>
</feature>
<organism evidence="6 7">
    <name type="scientific">Dechloromonas hankyongensis</name>
    <dbReference type="NCBI Taxonomy" id="2908002"/>
    <lineage>
        <taxon>Bacteria</taxon>
        <taxon>Pseudomonadati</taxon>
        <taxon>Pseudomonadota</taxon>
        <taxon>Betaproteobacteria</taxon>
        <taxon>Rhodocyclales</taxon>
        <taxon>Azonexaceae</taxon>
        <taxon>Dechloromonas</taxon>
    </lineage>
</organism>
<comment type="similarity">
    <text evidence="1 3">Belongs to the bacterial flagellin family.</text>
</comment>
<keyword evidence="2 3" id="KW-0975">Bacterial flagellum</keyword>
<dbReference type="SUPFAM" id="SSF64518">
    <property type="entry name" value="Phase 1 flagellin"/>
    <property type="match status" value="1"/>
</dbReference>
<proteinExistence type="inferred from homology"/>
<comment type="subcellular location">
    <subcellularLocation>
        <location evidence="3">Secreted</location>
    </subcellularLocation>
    <subcellularLocation>
        <location evidence="3">Bacterial flagellum</location>
    </subcellularLocation>
</comment>
<dbReference type="PRINTS" id="PR00207">
    <property type="entry name" value="FLAGELLIN"/>
</dbReference>
<dbReference type="PANTHER" id="PTHR42792">
    <property type="entry name" value="FLAGELLIN"/>
    <property type="match status" value="1"/>
</dbReference>
<protein>
    <recommendedName>
        <fullName evidence="3">Flagellin</fullName>
    </recommendedName>
</protein>
<dbReference type="Pfam" id="PF00669">
    <property type="entry name" value="Flagellin_N"/>
    <property type="match status" value="1"/>
</dbReference>
<dbReference type="RefSeq" id="WP_275712269.1">
    <property type="nucleotide sequence ID" value="NZ_JAKLTN010000005.1"/>
</dbReference>
<dbReference type="Gene3D" id="1.20.1330.10">
    <property type="entry name" value="f41 fragment of flagellin, N-terminal domain"/>
    <property type="match status" value="1"/>
</dbReference>
<evidence type="ECO:0000313" key="6">
    <source>
        <dbReference type="EMBL" id="MCG2578871.1"/>
    </source>
</evidence>
<dbReference type="EMBL" id="JAKLTN010000005">
    <property type="protein sequence ID" value="MCG2578871.1"/>
    <property type="molecule type" value="Genomic_DNA"/>
</dbReference>
<dbReference type="InterPro" id="IPR001492">
    <property type="entry name" value="Flagellin"/>
</dbReference>
<sequence length="287" mass="30445">MAQVINTNLASINTQRHLYQSQNSLRSSLERLSSGMRINSAKDDAAGLAVATRMDSLVRGMAVAQRNASDGISLYQTAESAVGKIADNMTRMRELSVQAANGTLNSNDRENIGLEFTQLQKEIVRIVSGTTFNGLALLDTGTNANNTFVGTASFQVGAEASGANVITVSGKIDTNWTAIMEIADTATLDVSSGTLAVSALKYLDSGLQISAGVRAKYGAFQNRFESVISQLQVASENQTAARSRIMDTDFAVETANLTRSQILQQAGSAMLAQANSLPQNVLSLLRG</sequence>
<dbReference type="InterPro" id="IPR046358">
    <property type="entry name" value="Flagellin_C"/>
</dbReference>
<comment type="function">
    <text evidence="3">Flagellin is the subunit protein which polymerizes to form the filaments of bacterial flagella.</text>
</comment>
<gene>
    <name evidence="6" type="ORF">LZ012_17895</name>
</gene>
<dbReference type="InterPro" id="IPR001029">
    <property type="entry name" value="Flagellin_N"/>
</dbReference>
<reference evidence="6" key="1">
    <citation type="submission" date="2022-01" db="EMBL/GenBank/DDBJ databases">
        <authorList>
            <person name="Jo J.-H."/>
            <person name="Im W.-T."/>
        </authorList>
    </citation>
    <scope>NUCLEOTIDE SEQUENCE</scope>
    <source>
        <strain evidence="6">XY25</strain>
    </source>
</reference>
<keyword evidence="6" id="KW-0969">Cilium</keyword>